<dbReference type="InterPro" id="IPR001810">
    <property type="entry name" value="F-box_dom"/>
</dbReference>
<dbReference type="AlphaFoldDB" id="A0AAN6JHF1"/>
<name>A0AAN6JHF1_9BASI</name>
<feature type="region of interest" description="Disordered" evidence="1">
    <location>
        <begin position="216"/>
        <end position="252"/>
    </location>
</feature>
<feature type="domain" description="F-box" evidence="2">
    <location>
        <begin position="20"/>
        <end position="66"/>
    </location>
</feature>
<reference evidence="3" key="1">
    <citation type="journal article" date="2023" name="PhytoFront">
        <title>Draft Genome Resources of Seven Strains of Tilletia horrida, Causal Agent of Kernel Smut of Rice.</title>
        <authorList>
            <person name="Khanal S."/>
            <person name="Antony Babu S."/>
            <person name="Zhou X.G."/>
        </authorList>
    </citation>
    <scope>NUCLEOTIDE SEQUENCE</scope>
    <source>
        <strain evidence="3">TX3</strain>
    </source>
</reference>
<organism evidence="3 4">
    <name type="scientific">Tilletia horrida</name>
    <dbReference type="NCBI Taxonomy" id="155126"/>
    <lineage>
        <taxon>Eukaryota</taxon>
        <taxon>Fungi</taxon>
        <taxon>Dikarya</taxon>
        <taxon>Basidiomycota</taxon>
        <taxon>Ustilaginomycotina</taxon>
        <taxon>Exobasidiomycetes</taxon>
        <taxon>Tilletiales</taxon>
        <taxon>Tilletiaceae</taxon>
        <taxon>Tilletia</taxon>
    </lineage>
</organism>
<evidence type="ECO:0000256" key="1">
    <source>
        <dbReference type="SAM" id="MobiDB-lite"/>
    </source>
</evidence>
<feature type="compositionally biased region" description="Basic and acidic residues" evidence="1">
    <location>
        <begin position="633"/>
        <end position="644"/>
    </location>
</feature>
<accession>A0AAN6JHF1</accession>
<dbReference type="PROSITE" id="PS50181">
    <property type="entry name" value="FBOX"/>
    <property type="match status" value="1"/>
</dbReference>
<evidence type="ECO:0000259" key="2">
    <source>
        <dbReference type="PROSITE" id="PS50181"/>
    </source>
</evidence>
<keyword evidence="4" id="KW-1185">Reference proteome</keyword>
<protein>
    <recommendedName>
        <fullName evidence="2">F-box domain-containing protein</fullName>
    </recommendedName>
</protein>
<evidence type="ECO:0000313" key="3">
    <source>
        <dbReference type="EMBL" id="KAK0520360.1"/>
    </source>
</evidence>
<dbReference type="SUPFAM" id="SSF81383">
    <property type="entry name" value="F-box domain"/>
    <property type="match status" value="1"/>
</dbReference>
<feature type="compositionally biased region" description="Polar residues" evidence="1">
    <location>
        <begin position="235"/>
        <end position="248"/>
    </location>
</feature>
<feature type="region of interest" description="Disordered" evidence="1">
    <location>
        <begin position="409"/>
        <end position="476"/>
    </location>
</feature>
<comment type="caution">
    <text evidence="3">The sequence shown here is derived from an EMBL/GenBank/DDBJ whole genome shotgun (WGS) entry which is preliminary data.</text>
</comment>
<feature type="compositionally biased region" description="Basic and acidic residues" evidence="1">
    <location>
        <begin position="89"/>
        <end position="100"/>
    </location>
</feature>
<feature type="compositionally biased region" description="Acidic residues" evidence="1">
    <location>
        <begin position="450"/>
        <end position="476"/>
    </location>
</feature>
<feature type="region of interest" description="Disordered" evidence="1">
    <location>
        <begin position="77"/>
        <end position="117"/>
    </location>
</feature>
<gene>
    <name evidence="3" type="ORF">OC842_007126</name>
</gene>
<feature type="region of interest" description="Disordered" evidence="1">
    <location>
        <begin position="592"/>
        <end position="653"/>
    </location>
</feature>
<evidence type="ECO:0000313" key="4">
    <source>
        <dbReference type="Proteomes" id="UP001176521"/>
    </source>
</evidence>
<feature type="compositionally biased region" description="Low complexity" evidence="1">
    <location>
        <begin position="415"/>
        <end position="449"/>
    </location>
</feature>
<sequence>MAATADGMEVDSDGVESKQVCFLDTLPSEVLFQILRIAGSRSTFEFGLTATRFWSIATEATLWRQISLQLSDPPPAHLAPSLRQSLTRPSERVNIEESKNGKGKQKATDVSQAAQEDDQDEWTSWAALTLARNNAARQLAFYRIAEPAQILLGSYGETLAVLVGMLQTRQSGRSKLSSPTITNLASELFPLSSVLGRHRFRSWIFPRDLSKQPLLEGIQDGETAGKSRKRRRLTRTASQSASQETGATSDPIRDIAERARAFSTRQLAAELHCLVGPLYLNQRDVMETSFWLQLCDPRNPHAPPLKPKSPLLRLLNEQPRGTARPCSHQERTAAQERVYDSGNFAHANQWGPLRPWIATRAALDPASATPAPTIEVPGINATPATVAIVEVNTLQGAAVAASVLDHLDANEDGASPDAPVSISSPPAPSSDVAPGDVGLGAAAAANAVDAQDEEEEEEDPDFEPPVDWEAETEDGNSEASFNAQLELAMSEASSRRSVTAHQILRERRAAGLPLVKEIDWELVEAIMLCMHSNIEEAKETRGWGLSIPTALFQTPGSAASLTNGLPGNSSSSSAAVTGPNAAIQTLAQQQLQQGEAAANMDVDGPMTRRRRRSLMESSDSAWYDPLKVPTGWDKSHGPDPRKEPNANPRDWAGVEGVWIGTYVR</sequence>
<proteinExistence type="predicted"/>
<dbReference type="Proteomes" id="UP001176521">
    <property type="component" value="Unassembled WGS sequence"/>
</dbReference>
<dbReference type="InterPro" id="IPR036047">
    <property type="entry name" value="F-box-like_dom_sf"/>
</dbReference>
<dbReference type="EMBL" id="JAPDMQ010000805">
    <property type="protein sequence ID" value="KAK0520360.1"/>
    <property type="molecule type" value="Genomic_DNA"/>
</dbReference>